<keyword evidence="4" id="KW-0735">Signal-anchor</keyword>
<evidence type="ECO:0000256" key="6">
    <source>
        <dbReference type="ARBA" id="ARBA00023136"/>
    </source>
</evidence>
<evidence type="ECO:0000313" key="10">
    <source>
        <dbReference type="Proteomes" id="UP000606786"/>
    </source>
</evidence>
<evidence type="ECO:0000256" key="2">
    <source>
        <dbReference type="ARBA" id="ARBA00005876"/>
    </source>
</evidence>
<dbReference type="GO" id="GO:0036376">
    <property type="term" value="P:sodium ion export across plasma membrane"/>
    <property type="evidence" value="ECO:0007669"/>
    <property type="project" value="TreeGrafter"/>
</dbReference>
<gene>
    <name evidence="9" type="ORF">CCAP1982_LOCUS4345</name>
</gene>
<evidence type="ECO:0000256" key="1">
    <source>
        <dbReference type="ARBA" id="ARBA00004606"/>
    </source>
</evidence>
<keyword evidence="3 8" id="KW-0812">Transmembrane</keyword>
<dbReference type="PANTHER" id="PTHR11523:SF28">
    <property type="entry name" value="NA_K-ATPASE BETA SUBUNIT ISOFORM 4-RELATED"/>
    <property type="match status" value="1"/>
</dbReference>
<evidence type="ECO:0000256" key="4">
    <source>
        <dbReference type="ARBA" id="ARBA00022968"/>
    </source>
</evidence>
<dbReference type="InterPro" id="IPR000402">
    <property type="entry name" value="Na/K_ATPase_sub_beta"/>
</dbReference>
<dbReference type="GO" id="GO:0006883">
    <property type="term" value="P:intracellular sodium ion homeostasis"/>
    <property type="evidence" value="ECO:0007669"/>
    <property type="project" value="TreeGrafter"/>
</dbReference>
<comment type="subcellular location">
    <subcellularLocation>
        <location evidence="1">Membrane</location>
        <topology evidence="1">Single-pass type II membrane protein</topology>
    </subcellularLocation>
</comment>
<evidence type="ECO:0000256" key="5">
    <source>
        <dbReference type="ARBA" id="ARBA00022989"/>
    </source>
</evidence>
<keyword evidence="6 8" id="KW-0472">Membrane</keyword>
<protein>
    <submittedName>
        <fullName evidence="9">(Mediterranean fruit fly) hypothetical protein</fullName>
    </submittedName>
</protein>
<comment type="similarity">
    <text evidence="2">Belongs to the X(+)/potassium ATPases subunit beta family.</text>
</comment>
<dbReference type="PANTHER" id="PTHR11523">
    <property type="entry name" value="SODIUM/POTASSIUM-DEPENDENT ATPASE BETA SUBUNIT"/>
    <property type="match status" value="1"/>
</dbReference>
<dbReference type="OrthoDB" id="5912413at2759"/>
<dbReference type="GO" id="GO:1990573">
    <property type="term" value="P:potassium ion import across plasma membrane"/>
    <property type="evidence" value="ECO:0007669"/>
    <property type="project" value="TreeGrafter"/>
</dbReference>
<feature type="transmembrane region" description="Helical" evidence="8">
    <location>
        <begin position="73"/>
        <end position="94"/>
    </location>
</feature>
<keyword evidence="5 8" id="KW-1133">Transmembrane helix</keyword>
<accession>A0A811U9T2</accession>
<dbReference type="Gene3D" id="2.60.40.1660">
    <property type="entry name" value="Na, k-atpase alpha subunit"/>
    <property type="match status" value="1"/>
</dbReference>
<proteinExistence type="inferred from homology"/>
<dbReference type="GO" id="GO:0001671">
    <property type="term" value="F:ATPase activator activity"/>
    <property type="evidence" value="ECO:0007669"/>
    <property type="project" value="TreeGrafter"/>
</dbReference>
<evidence type="ECO:0000256" key="8">
    <source>
        <dbReference type="SAM" id="Phobius"/>
    </source>
</evidence>
<sequence length="307" mass="35717">MFETSGKYVLVKRFRHEDVENSKALVETPPRIAKKIRRPTFQESPQTKRKNERRRSTPPESTKEKIAHLVKVVIFYILLYMGIALLFYTCYSVYKLTLPIDGPRVKRLQPSLVYYPDLESYYVNRISWNGHNEKDINLIVSKINSLLKKFGKRRDFEECKESDHYGYKTENPCIFLQVNLISGFYVDPIEDANDLHRRERALKKVIYGLPSNSRKGRLWISCKSNSWKQIDHIPNSRSIPVNRILTNGTKRNIESDYGRIVVIRIENITQNVPININCKMFAKNIEMGDANSPWIGGVAFDVLSISD</sequence>
<evidence type="ECO:0000256" key="7">
    <source>
        <dbReference type="SAM" id="MobiDB-lite"/>
    </source>
</evidence>
<dbReference type="Proteomes" id="UP000606786">
    <property type="component" value="Unassembled WGS sequence"/>
</dbReference>
<dbReference type="KEGG" id="ccat:101452062"/>
<dbReference type="InterPro" id="IPR038702">
    <property type="entry name" value="Na/K_ATPase_sub_beta_sf"/>
</dbReference>
<dbReference type="GO" id="GO:0030007">
    <property type="term" value="P:intracellular potassium ion homeostasis"/>
    <property type="evidence" value="ECO:0007669"/>
    <property type="project" value="TreeGrafter"/>
</dbReference>
<reference evidence="9" key="1">
    <citation type="submission" date="2020-11" db="EMBL/GenBank/DDBJ databases">
        <authorList>
            <person name="Whitehead M."/>
        </authorList>
    </citation>
    <scope>NUCLEOTIDE SEQUENCE</scope>
    <source>
        <strain evidence="9">EGII</strain>
    </source>
</reference>
<name>A0A811U9T2_CERCA</name>
<keyword evidence="10" id="KW-1185">Reference proteome</keyword>
<dbReference type="AlphaFoldDB" id="A0A811U9T2"/>
<dbReference type="EMBL" id="CAJHJT010000001">
    <property type="protein sequence ID" value="CAD6995639.1"/>
    <property type="molecule type" value="Genomic_DNA"/>
</dbReference>
<dbReference type="GO" id="GO:0005890">
    <property type="term" value="C:sodium:potassium-exchanging ATPase complex"/>
    <property type="evidence" value="ECO:0007669"/>
    <property type="project" value="InterPro"/>
</dbReference>
<organism evidence="9 10">
    <name type="scientific">Ceratitis capitata</name>
    <name type="common">Mediterranean fruit fly</name>
    <name type="synonym">Tephritis capitata</name>
    <dbReference type="NCBI Taxonomy" id="7213"/>
    <lineage>
        <taxon>Eukaryota</taxon>
        <taxon>Metazoa</taxon>
        <taxon>Ecdysozoa</taxon>
        <taxon>Arthropoda</taxon>
        <taxon>Hexapoda</taxon>
        <taxon>Insecta</taxon>
        <taxon>Pterygota</taxon>
        <taxon>Neoptera</taxon>
        <taxon>Endopterygota</taxon>
        <taxon>Diptera</taxon>
        <taxon>Brachycera</taxon>
        <taxon>Muscomorpha</taxon>
        <taxon>Tephritoidea</taxon>
        <taxon>Tephritidae</taxon>
        <taxon>Ceratitis</taxon>
        <taxon>Ceratitis</taxon>
    </lineage>
</organism>
<feature type="region of interest" description="Disordered" evidence="7">
    <location>
        <begin position="30"/>
        <end position="61"/>
    </location>
</feature>
<comment type="caution">
    <text evidence="9">The sequence shown here is derived from an EMBL/GenBank/DDBJ whole genome shotgun (WGS) entry which is preliminary data.</text>
</comment>
<dbReference type="Pfam" id="PF00287">
    <property type="entry name" value="Na_K-ATPase"/>
    <property type="match status" value="2"/>
</dbReference>
<evidence type="ECO:0000256" key="3">
    <source>
        <dbReference type="ARBA" id="ARBA00022692"/>
    </source>
</evidence>
<evidence type="ECO:0000313" key="9">
    <source>
        <dbReference type="EMBL" id="CAD6995639.1"/>
    </source>
</evidence>